<proteinExistence type="predicted"/>
<protein>
    <submittedName>
        <fullName evidence="1">Uncharacterized protein</fullName>
    </submittedName>
</protein>
<dbReference type="EMBL" id="CATNWA010005373">
    <property type="protein sequence ID" value="CAI9549914.1"/>
    <property type="molecule type" value="Genomic_DNA"/>
</dbReference>
<comment type="caution">
    <text evidence="1">The sequence shown here is derived from an EMBL/GenBank/DDBJ whole genome shotgun (WGS) entry which is preliminary data.</text>
</comment>
<accession>A0ABN9BQE7</accession>
<keyword evidence="2" id="KW-1185">Reference proteome</keyword>
<evidence type="ECO:0000313" key="2">
    <source>
        <dbReference type="Proteomes" id="UP001162483"/>
    </source>
</evidence>
<gene>
    <name evidence="1" type="ORF">SPARVUS_LOCUS3420252</name>
</gene>
<reference evidence="1" key="1">
    <citation type="submission" date="2023-05" db="EMBL/GenBank/DDBJ databases">
        <authorList>
            <person name="Stuckert A."/>
        </authorList>
    </citation>
    <scope>NUCLEOTIDE SEQUENCE</scope>
</reference>
<sequence>MYSDLIRYPHQSAPLHQVSPSECPFTSGIPIRVPLYIRYPHQSIPIRVPLYIRYPHQSAPLHQLSPSECPLHQLSPSECPLHQLSPSEC</sequence>
<dbReference type="Proteomes" id="UP001162483">
    <property type="component" value="Unassembled WGS sequence"/>
</dbReference>
<feature type="non-terminal residue" evidence="1">
    <location>
        <position position="89"/>
    </location>
</feature>
<organism evidence="1 2">
    <name type="scientific">Staurois parvus</name>
    <dbReference type="NCBI Taxonomy" id="386267"/>
    <lineage>
        <taxon>Eukaryota</taxon>
        <taxon>Metazoa</taxon>
        <taxon>Chordata</taxon>
        <taxon>Craniata</taxon>
        <taxon>Vertebrata</taxon>
        <taxon>Euteleostomi</taxon>
        <taxon>Amphibia</taxon>
        <taxon>Batrachia</taxon>
        <taxon>Anura</taxon>
        <taxon>Neobatrachia</taxon>
        <taxon>Ranoidea</taxon>
        <taxon>Ranidae</taxon>
        <taxon>Staurois</taxon>
    </lineage>
</organism>
<evidence type="ECO:0000313" key="1">
    <source>
        <dbReference type="EMBL" id="CAI9549914.1"/>
    </source>
</evidence>
<name>A0ABN9BQE7_9NEOB</name>